<gene>
    <name evidence="7" type="primary">LOC105265310</name>
</gene>
<dbReference type="SUPFAM" id="SSF55797">
    <property type="entry name" value="PR-1-like"/>
    <property type="match status" value="2"/>
</dbReference>
<feature type="domain" description="SCP" evidence="5">
    <location>
        <begin position="328"/>
        <end position="489"/>
    </location>
</feature>
<evidence type="ECO:0000313" key="6">
    <source>
        <dbReference type="Proteomes" id="UP000694866"/>
    </source>
</evidence>
<dbReference type="InterPro" id="IPR018244">
    <property type="entry name" value="Allrgn_V5/Tpx1_CS"/>
</dbReference>
<keyword evidence="4" id="KW-0732">Signal</keyword>
<reference evidence="7" key="1">
    <citation type="submission" date="2025-08" db="UniProtKB">
        <authorList>
            <consortium name="RefSeq"/>
        </authorList>
    </citation>
    <scope>IDENTIFICATION</scope>
    <source>
        <strain evidence="7">USDA-PBARC FA_bdor</strain>
        <tissue evidence="7">Whole organism</tissue>
    </source>
</reference>
<protein>
    <recommendedName>
        <fullName evidence="5">SCP domain-containing protein</fullName>
    </recommendedName>
</protein>
<dbReference type="OrthoDB" id="414826at2759"/>
<dbReference type="CDD" id="cd05380">
    <property type="entry name" value="CAP_euk"/>
    <property type="match status" value="2"/>
</dbReference>
<dbReference type="RefSeq" id="XP_011301048.1">
    <property type="nucleotide sequence ID" value="XM_011302746.1"/>
</dbReference>
<dbReference type="PROSITE" id="PS01009">
    <property type="entry name" value="CRISP_1"/>
    <property type="match status" value="1"/>
</dbReference>
<evidence type="ECO:0000256" key="2">
    <source>
        <dbReference type="ARBA" id="ARBA00022525"/>
    </source>
</evidence>
<dbReference type="AlphaFoldDB" id="A0A9R1T1J4"/>
<feature type="chain" id="PRO_5040132543" description="SCP domain-containing protein" evidence="4">
    <location>
        <begin position="19"/>
        <end position="496"/>
    </location>
</feature>
<dbReference type="PROSITE" id="PS01010">
    <property type="entry name" value="CRISP_2"/>
    <property type="match status" value="1"/>
</dbReference>
<dbReference type="InterPro" id="IPR035940">
    <property type="entry name" value="CAP_sf"/>
</dbReference>
<sequence length="496" mass="56340">MSTILYLVVLSLAVFVNGQADYCDVESCEPKGPHTVCEYPWEEPSDDCGELSQIGVTDEEKQTILDRHNHWRRYVAAGKEKRGNPGPQPAATDMEDLEWDDELAYIAQRWANQCNDVHDDCHDTYQEQVGQNLNWGAWSDGYHPNVIRDLVDNWYNEVEHFNANTVSSLKPKPPGVKLYHYVQMVWADTKRIGCGITKYTRNGPTKANPNAWPELFLVCNYGPTGVILDWPLYKTCPRVVTLSCCDYLLRHHEQFKYRVLNRFFTVGHSRMGRILRQLLLLCFIAFINGQKYCDLSSCGQSNHTLCEYPSSDPASSCGEIGIVGVTEELKNAILKKHNDYRAYVASGQETRGTNNGQPGATNLGPLSWNNEVAEIAQRWAIQCKFAHDDCRNTADHYVGQNIAGLGWSDHFHDEDNIADLVDSWYNEVDKVDRNIVSSYQFSKDTGHYTQLVWAETKEVGCGVIKYHRSGEWYNTYLVCNYSPGGNIIGARIYQTS</sequence>
<name>A0A9R1T1J4_9HYME</name>
<comment type="subcellular location">
    <subcellularLocation>
        <location evidence="1">Secreted</location>
    </subcellularLocation>
</comment>
<dbReference type="Pfam" id="PF00188">
    <property type="entry name" value="CAP"/>
    <property type="match status" value="2"/>
</dbReference>
<accession>A0A9R1T1J4</accession>
<evidence type="ECO:0000256" key="1">
    <source>
        <dbReference type="ARBA" id="ARBA00004613"/>
    </source>
</evidence>
<dbReference type="InterPro" id="IPR001283">
    <property type="entry name" value="CRISP-related"/>
</dbReference>
<dbReference type="Gene3D" id="3.40.33.10">
    <property type="entry name" value="CAP"/>
    <property type="match status" value="2"/>
</dbReference>
<dbReference type="GeneID" id="105265310"/>
<feature type="signal peptide" evidence="4">
    <location>
        <begin position="1"/>
        <end position="18"/>
    </location>
</feature>
<evidence type="ECO:0000259" key="5">
    <source>
        <dbReference type="SMART" id="SM00198"/>
    </source>
</evidence>
<evidence type="ECO:0000313" key="7">
    <source>
        <dbReference type="RefSeq" id="XP_011301048.1"/>
    </source>
</evidence>
<dbReference type="KEGG" id="fas:105265310"/>
<keyword evidence="2" id="KW-0964">Secreted</keyword>
<keyword evidence="3" id="KW-1015">Disulfide bond</keyword>
<dbReference type="GO" id="GO:0005576">
    <property type="term" value="C:extracellular region"/>
    <property type="evidence" value="ECO:0007669"/>
    <property type="project" value="UniProtKB-SubCell"/>
</dbReference>
<dbReference type="Proteomes" id="UP000694866">
    <property type="component" value="Unplaced"/>
</dbReference>
<feature type="domain" description="SCP" evidence="5">
    <location>
        <begin position="59"/>
        <end position="229"/>
    </location>
</feature>
<dbReference type="PRINTS" id="PR00837">
    <property type="entry name" value="V5TPXLIKE"/>
</dbReference>
<organism evidence="6 7">
    <name type="scientific">Fopius arisanus</name>
    <dbReference type="NCBI Taxonomy" id="64838"/>
    <lineage>
        <taxon>Eukaryota</taxon>
        <taxon>Metazoa</taxon>
        <taxon>Ecdysozoa</taxon>
        <taxon>Arthropoda</taxon>
        <taxon>Hexapoda</taxon>
        <taxon>Insecta</taxon>
        <taxon>Pterygota</taxon>
        <taxon>Neoptera</taxon>
        <taxon>Endopterygota</taxon>
        <taxon>Hymenoptera</taxon>
        <taxon>Apocrita</taxon>
        <taxon>Ichneumonoidea</taxon>
        <taxon>Braconidae</taxon>
        <taxon>Opiinae</taxon>
        <taxon>Fopius</taxon>
    </lineage>
</organism>
<evidence type="ECO:0000256" key="4">
    <source>
        <dbReference type="SAM" id="SignalP"/>
    </source>
</evidence>
<dbReference type="InterPro" id="IPR002413">
    <property type="entry name" value="V5_allergen-like"/>
</dbReference>
<evidence type="ECO:0000256" key="3">
    <source>
        <dbReference type="ARBA" id="ARBA00023157"/>
    </source>
</evidence>
<dbReference type="SMART" id="SM00198">
    <property type="entry name" value="SCP"/>
    <property type="match status" value="2"/>
</dbReference>
<dbReference type="InterPro" id="IPR014044">
    <property type="entry name" value="CAP_dom"/>
</dbReference>
<dbReference type="PRINTS" id="PR00838">
    <property type="entry name" value="V5ALLERGEN"/>
</dbReference>
<keyword evidence="6" id="KW-1185">Reference proteome</keyword>
<dbReference type="PANTHER" id="PTHR10334">
    <property type="entry name" value="CYSTEINE-RICH SECRETORY PROTEIN-RELATED"/>
    <property type="match status" value="1"/>
</dbReference>
<proteinExistence type="predicted"/>